<keyword evidence="5 9" id="KW-0798">TonB box</keyword>
<reference evidence="12 13" key="1">
    <citation type="submission" date="2019-07" db="EMBL/GenBank/DDBJ databases">
        <title>Whole genome shotgun sequence of Adhaeribacter aerolatus NBRC 106133.</title>
        <authorList>
            <person name="Hosoyama A."/>
            <person name="Uohara A."/>
            <person name="Ohji S."/>
            <person name="Ichikawa N."/>
        </authorList>
    </citation>
    <scope>NUCLEOTIDE SEQUENCE [LARGE SCALE GENOMIC DNA]</scope>
    <source>
        <strain evidence="12 13">NBRC 106133</strain>
    </source>
</reference>
<evidence type="ECO:0000313" key="12">
    <source>
        <dbReference type="EMBL" id="GEO07280.1"/>
    </source>
</evidence>
<dbReference type="Proteomes" id="UP000321532">
    <property type="component" value="Unassembled WGS sequence"/>
</dbReference>
<evidence type="ECO:0000259" key="10">
    <source>
        <dbReference type="Pfam" id="PF00593"/>
    </source>
</evidence>
<evidence type="ECO:0000256" key="5">
    <source>
        <dbReference type="ARBA" id="ARBA00023077"/>
    </source>
</evidence>
<proteinExistence type="inferred from homology"/>
<dbReference type="GO" id="GO:0009279">
    <property type="term" value="C:cell outer membrane"/>
    <property type="evidence" value="ECO:0007669"/>
    <property type="project" value="UniProtKB-SubCell"/>
</dbReference>
<comment type="subcellular location">
    <subcellularLocation>
        <location evidence="1 8">Cell outer membrane</location>
        <topology evidence="1 8">Multi-pass membrane protein</topology>
    </subcellularLocation>
</comment>
<feature type="domain" description="TonB-dependent receptor-like beta-barrel" evidence="10">
    <location>
        <begin position="395"/>
        <end position="922"/>
    </location>
</feature>
<dbReference type="InterPro" id="IPR023996">
    <property type="entry name" value="TonB-dep_OMP_SusC/RagA"/>
</dbReference>
<keyword evidence="3 8" id="KW-1134">Transmembrane beta strand</keyword>
<dbReference type="NCBIfam" id="TIGR04057">
    <property type="entry name" value="SusC_RagA_signa"/>
    <property type="match status" value="1"/>
</dbReference>
<evidence type="ECO:0000256" key="3">
    <source>
        <dbReference type="ARBA" id="ARBA00022452"/>
    </source>
</evidence>
<comment type="similarity">
    <text evidence="8 9">Belongs to the TonB-dependent receptor family.</text>
</comment>
<dbReference type="InterPro" id="IPR012910">
    <property type="entry name" value="Plug_dom"/>
</dbReference>
<dbReference type="InterPro" id="IPR039426">
    <property type="entry name" value="TonB-dep_rcpt-like"/>
</dbReference>
<keyword evidence="7 8" id="KW-0998">Cell outer membrane</keyword>
<dbReference type="Gene3D" id="2.170.130.10">
    <property type="entry name" value="TonB-dependent receptor, plug domain"/>
    <property type="match status" value="1"/>
</dbReference>
<dbReference type="SUPFAM" id="SSF56935">
    <property type="entry name" value="Porins"/>
    <property type="match status" value="1"/>
</dbReference>
<evidence type="ECO:0000256" key="7">
    <source>
        <dbReference type="ARBA" id="ARBA00023237"/>
    </source>
</evidence>
<name>A0A512B5P2_9BACT</name>
<evidence type="ECO:0000259" key="11">
    <source>
        <dbReference type="Pfam" id="PF07715"/>
    </source>
</evidence>
<evidence type="ECO:0000256" key="4">
    <source>
        <dbReference type="ARBA" id="ARBA00022692"/>
    </source>
</evidence>
<feature type="domain" description="TonB-dependent receptor plug" evidence="11">
    <location>
        <begin position="106"/>
        <end position="213"/>
    </location>
</feature>
<dbReference type="NCBIfam" id="TIGR04056">
    <property type="entry name" value="OMP_RagA_SusC"/>
    <property type="match status" value="1"/>
</dbReference>
<protein>
    <submittedName>
        <fullName evidence="12">SusC/RagA family TonB-linked outer membrane protein</fullName>
    </submittedName>
</protein>
<dbReference type="InterPro" id="IPR037066">
    <property type="entry name" value="Plug_dom_sf"/>
</dbReference>
<evidence type="ECO:0000256" key="2">
    <source>
        <dbReference type="ARBA" id="ARBA00022448"/>
    </source>
</evidence>
<dbReference type="PROSITE" id="PS52016">
    <property type="entry name" value="TONB_DEPENDENT_REC_3"/>
    <property type="match status" value="1"/>
</dbReference>
<keyword evidence="6 8" id="KW-0472">Membrane</keyword>
<comment type="caution">
    <text evidence="12">The sequence shown here is derived from an EMBL/GenBank/DDBJ whole genome shotgun (WGS) entry which is preliminary data.</text>
</comment>
<evidence type="ECO:0000313" key="13">
    <source>
        <dbReference type="Proteomes" id="UP000321532"/>
    </source>
</evidence>
<keyword evidence="13" id="KW-1185">Reference proteome</keyword>
<dbReference type="Pfam" id="PF13715">
    <property type="entry name" value="CarbopepD_reg_2"/>
    <property type="match status" value="1"/>
</dbReference>
<evidence type="ECO:0000256" key="1">
    <source>
        <dbReference type="ARBA" id="ARBA00004571"/>
    </source>
</evidence>
<evidence type="ECO:0000256" key="6">
    <source>
        <dbReference type="ARBA" id="ARBA00023136"/>
    </source>
</evidence>
<dbReference type="InterPro" id="IPR008969">
    <property type="entry name" value="CarboxyPept-like_regulatory"/>
</dbReference>
<dbReference type="Pfam" id="PF00593">
    <property type="entry name" value="TonB_dep_Rec_b-barrel"/>
    <property type="match status" value="1"/>
</dbReference>
<sequence>MSKPVAAARLLPDAKEEIEVTGTVRDKQGPLPGATIIVKNTSRGTTADVNGRFRIMVNRNETLVFSMLGYQNAERVVDNAEINVVMTMDAKQLSEVVVVGYGSTTQSDVTGAISSVKSSDFNAGVNNAPDQLLQGKVAGLNVTRSGDPNANASIILRGPSTLRTGAAQEPFYVIDGVPGASIQVVAPNDIVSIDVLKDASATAIYGSRAANGVIIVTTRRAKQGEPVLSYNGYAAVENISNQIDMLSGDELRAFLTANNKTPGKDDGVSTDWQKEVSRTGISHNHNLSLMANTGKTSYDASINYLNNEGIIKGSSLDRLILRGRVEQQAFKDKLKLSISISNSITNQKTFPVEVLSNMLNFMPTLNIKDENGAYREDYVNGVLNPVSLIDNNENDAKIKTLLANGIAELQLLPGLKYTLSLASQDEQVNRNIYYGRLSGLAQNAGGIATRNSYSNTRKVLESYFNYDKTFDRHNLGLLAGYSWQEDRTGEGFQTSGRGFTSDVLTYNNLGLSSPPPGFVSNYGNTTIQTLRLISFYGRVNYSFNEKYLFQASLRQDGSSAFGVNNRWGLFPAFSAGWRLTQEEFLKGLNVLNDLKLRVGYGVTGNSLGFDPMIATTRYGSTGYFYYNGQLTNSIGPTQNQNPDLKWERTAMTNIGVDFSVLNGRLGGAIDVYDKNTSDLIWNYPVSTTQYFVNTLIANVGEMNNRGVELQLNAVPIDKANFSWRTSFNLAHNKNKIETLSNDKFSLTEIKTAQLGGQGQSGNTSQIIREGMPLGTFNIWHYLGKNDQGVSQYQKADGTITTAPSSLDFTIAGNAQPKLLYGWNNSFKYGNFDLNFFMRGVYGNKILNATLANLNNPAAAQIRNVPTFTLNESTKDFNAYFISDRFLESGSYLRMDNASLGYTFASEKNTFKNLRVYVTGTNLFTITDYMGIDPEISLGGIEPGIDNRNFYPKTRSFLLGVNVSF</sequence>
<keyword evidence="4 8" id="KW-0812">Transmembrane</keyword>
<keyword evidence="2 8" id="KW-0813">Transport</keyword>
<dbReference type="AlphaFoldDB" id="A0A512B5P2"/>
<dbReference type="InterPro" id="IPR023997">
    <property type="entry name" value="TonB-dep_OMP_SusC/RagA_CS"/>
</dbReference>
<organism evidence="12 13">
    <name type="scientific">Adhaeribacter aerolatus</name>
    <dbReference type="NCBI Taxonomy" id="670289"/>
    <lineage>
        <taxon>Bacteria</taxon>
        <taxon>Pseudomonadati</taxon>
        <taxon>Bacteroidota</taxon>
        <taxon>Cytophagia</taxon>
        <taxon>Cytophagales</taxon>
        <taxon>Hymenobacteraceae</taxon>
        <taxon>Adhaeribacter</taxon>
    </lineage>
</organism>
<dbReference type="EMBL" id="BJYS01000056">
    <property type="protein sequence ID" value="GEO07280.1"/>
    <property type="molecule type" value="Genomic_DNA"/>
</dbReference>
<evidence type="ECO:0000256" key="8">
    <source>
        <dbReference type="PROSITE-ProRule" id="PRU01360"/>
    </source>
</evidence>
<dbReference type="Pfam" id="PF07715">
    <property type="entry name" value="Plug"/>
    <property type="match status" value="1"/>
</dbReference>
<dbReference type="InterPro" id="IPR036942">
    <property type="entry name" value="Beta-barrel_TonB_sf"/>
</dbReference>
<gene>
    <name evidence="12" type="ORF">AAE02nite_49440</name>
</gene>
<dbReference type="Gene3D" id="2.60.40.1120">
    <property type="entry name" value="Carboxypeptidase-like, regulatory domain"/>
    <property type="match status" value="1"/>
</dbReference>
<dbReference type="SUPFAM" id="SSF49464">
    <property type="entry name" value="Carboxypeptidase regulatory domain-like"/>
    <property type="match status" value="1"/>
</dbReference>
<dbReference type="InterPro" id="IPR000531">
    <property type="entry name" value="Beta-barrel_TonB"/>
</dbReference>
<accession>A0A512B5P2</accession>
<evidence type="ECO:0000256" key="9">
    <source>
        <dbReference type="RuleBase" id="RU003357"/>
    </source>
</evidence>
<dbReference type="Gene3D" id="2.40.170.20">
    <property type="entry name" value="TonB-dependent receptor, beta-barrel domain"/>
    <property type="match status" value="1"/>
</dbReference>